<dbReference type="AlphaFoldDB" id="A0A5D2VG04"/>
<dbReference type="Proteomes" id="UP000323597">
    <property type="component" value="Chromosome D04"/>
</dbReference>
<dbReference type="EMBL" id="CM017652">
    <property type="protein sequence ID" value="TYI88315.1"/>
    <property type="molecule type" value="Genomic_DNA"/>
</dbReference>
<evidence type="ECO:0000313" key="3">
    <source>
        <dbReference type="Proteomes" id="UP000323597"/>
    </source>
</evidence>
<protein>
    <submittedName>
        <fullName evidence="2">Uncharacterized protein</fullName>
    </submittedName>
</protein>
<organism evidence="2 3">
    <name type="scientific">Gossypium mustelinum</name>
    <name type="common">Cotton</name>
    <name type="synonym">Gossypium caicoense</name>
    <dbReference type="NCBI Taxonomy" id="34275"/>
    <lineage>
        <taxon>Eukaryota</taxon>
        <taxon>Viridiplantae</taxon>
        <taxon>Streptophyta</taxon>
        <taxon>Embryophyta</taxon>
        <taxon>Tracheophyta</taxon>
        <taxon>Spermatophyta</taxon>
        <taxon>Magnoliopsida</taxon>
        <taxon>eudicotyledons</taxon>
        <taxon>Gunneridae</taxon>
        <taxon>Pentapetalae</taxon>
        <taxon>rosids</taxon>
        <taxon>malvids</taxon>
        <taxon>Malvales</taxon>
        <taxon>Malvaceae</taxon>
        <taxon>Malvoideae</taxon>
        <taxon>Gossypium</taxon>
    </lineage>
</organism>
<reference evidence="2 3" key="1">
    <citation type="submission" date="2019-07" db="EMBL/GenBank/DDBJ databases">
        <title>WGS assembly of Gossypium mustelinum.</title>
        <authorList>
            <person name="Chen Z.J."/>
            <person name="Sreedasyam A."/>
            <person name="Ando A."/>
            <person name="Song Q."/>
            <person name="De L."/>
            <person name="Hulse-Kemp A."/>
            <person name="Ding M."/>
            <person name="Ye W."/>
            <person name="Kirkbride R."/>
            <person name="Jenkins J."/>
            <person name="Plott C."/>
            <person name="Lovell J."/>
            <person name="Lin Y.-M."/>
            <person name="Vaughn R."/>
            <person name="Liu B."/>
            <person name="Li W."/>
            <person name="Simpson S."/>
            <person name="Scheffler B."/>
            <person name="Saski C."/>
            <person name="Grover C."/>
            <person name="Hu G."/>
            <person name="Conover J."/>
            <person name="Carlson J."/>
            <person name="Shu S."/>
            <person name="Boston L."/>
            <person name="Williams M."/>
            <person name="Peterson D."/>
            <person name="Mcgee K."/>
            <person name="Jones D."/>
            <person name="Wendel J."/>
            <person name="Stelly D."/>
            <person name="Grimwood J."/>
            <person name="Schmutz J."/>
        </authorList>
    </citation>
    <scope>NUCLEOTIDE SEQUENCE [LARGE SCALE GENOMIC DNA]</scope>
    <source>
        <strain evidence="2">1408120.09</strain>
    </source>
</reference>
<feature type="region of interest" description="Disordered" evidence="1">
    <location>
        <begin position="1"/>
        <end position="24"/>
    </location>
</feature>
<keyword evidence="3" id="KW-1185">Reference proteome</keyword>
<accession>A0A5D2VG04</accession>
<evidence type="ECO:0000313" key="2">
    <source>
        <dbReference type="EMBL" id="TYI88315.1"/>
    </source>
</evidence>
<proteinExistence type="predicted"/>
<name>A0A5D2VG04_GOSMU</name>
<gene>
    <name evidence="2" type="ORF">E1A91_D04G199700v1</name>
</gene>
<sequence length="67" mass="7256">MTADSSPFSDDDREGLNPVFGQPGGTEVAVQRRAWLRGMAMHVRGQLSAPDAVCCLRVSYFLLVLGC</sequence>
<evidence type="ECO:0000256" key="1">
    <source>
        <dbReference type="SAM" id="MobiDB-lite"/>
    </source>
</evidence>